<feature type="region of interest" description="Disordered" evidence="6">
    <location>
        <begin position="1"/>
        <end position="29"/>
    </location>
</feature>
<dbReference type="GeneID" id="85329649"/>
<dbReference type="GO" id="GO:0022857">
    <property type="term" value="F:transmembrane transporter activity"/>
    <property type="evidence" value="ECO:0007669"/>
    <property type="project" value="InterPro"/>
</dbReference>
<dbReference type="FunFam" id="1.20.1250.20:FF:000034">
    <property type="entry name" value="MFS general substrate transporter"/>
    <property type="match status" value="1"/>
</dbReference>
<feature type="compositionally biased region" description="Basic and acidic residues" evidence="6">
    <location>
        <begin position="1"/>
        <end position="19"/>
    </location>
</feature>
<protein>
    <submittedName>
        <fullName evidence="9">Major facilitator superfamily domain-containing protein</fullName>
    </submittedName>
</protein>
<dbReference type="Gene3D" id="1.20.1250.20">
    <property type="entry name" value="MFS general substrate transporter like domains"/>
    <property type="match status" value="2"/>
</dbReference>
<keyword evidence="10" id="KW-1185">Reference proteome</keyword>
<keyword evidence="5 7" id="KW-0472">Membrane</keyword>
<keyword evidence="4 7" id="KW-1133">Transmembrane helix</keyword>
<dbReference type="InterPro" id="IPR011701">
    <property type="entry name" value="MFS"/>
</dbReference>
<feature type="transmembrane region" description="Helical" evidence="7">
    <location>
        <begin position="140"/>
        <end position="162"/>
    </location>
</feature>
<evidence type="ECO:0000313" key="9">
    <source>
        <dbReference type="EMBL" id="KAK0734573.1"/>
    </source>
</evidence>
<dbReference type="EMBL" id="JAUIRO010000001">
    <property type="protein sequence ID" value="KAK0734573.1"/>
    <property type="molecule type" value="Genomic_DNA"/>
</dbReference>
<name>A0AA40BI93_9PEZI</name>
<evidence type="ECO:0000256" key="6">
    <source>
        <dbReference type="SAM" id="MobiDB-lite"/>
    </source>
</evidence>
<feature type="transmembrane region" description="Helical" evidence="7">
    <location>
        <begin position="370"/>
        <end position="388"/>
    </location>
</feature>
<feature type="transmembrane region" description="Helical" evidence="7">
    <location>
        <begin position="233"/>
        <end position="255"/>
    </location>
</feature>
<evidence type="ECO:0000256" key="5">
    <source>
        <dbReference type="ARBA" id="ARBA00023136"/>
    </source>
</evidence>
<feature type="transmembrane region" description="Helical" evidence="7">
    <location>
        <begin position="112"/>
        <end position="133"/>
    </location>
</feature>
<evidence type="ECO:0000256" key="1">
    <source>
        <dbReference type="ARBA" id="ARBA00004141"/>
    </source>
</evidence>
<evidence type="ECO:0000256" key="7">
    <source>
        <dbReference type="SAM" id="Phobius"/>
    </source>
</evidence>
<keyword evidence="3 7" id="KW-0812">Transmembrane</keyword>
<feature type="transmembrane region" description="Helical" evidence="7">
    <location>
        <begin position="168"/>
        <end position="188"/>
    </location>
</feature>
<feature type="transmembrane region" description="Helical" evidence="7">
    <location>
        <begin position="200"/>
        <end position="221"/>
    </location>
</feature>
<feature type="transmembrane region" description="Helical" evidence="7">
    <location>
        <begin position="463"/>
        <end position="482"/>
    </location>
</feature>
<feature type="transmembrane region" description="Helical" evidence="7">
    <location>
        <begin position="394"/>
        <end position="418"/>
    </location>
</feature>
<dbReference type="PANTHER" id="PTHR43791:SF19">
    <property type="entry name" value="TRANSPORTER, PUTATIVE (AFU_ORTHOLOGUE AFUA_1G01812)-RELATED"/>
    <property type="match status" value="1"/>
</dbReference>
<sequence>MSDEKDVNSNDGHRSHDEGALDLPPDPDAHLSEAERADIVSARSGPSVPLLAERCVLCYTMQDRKLLWRLDLKLLPWLCFLYLLAFLDRTNIGNAKIAGLSQSLHLTTSSYNATLSIFFVSYAVFEPLTNILLKKLRPSIFIPIIMALWGCSMLGMGFVYNWSGLMSARWFLGLTEAGLFPGVNYYLSCWYKRSEFGVRAAIFFSAAALSGSFGGLLAAAIEKMDGIGGRPGWAWIFILEGLLTVMVGLVSFWMVHDFPDEAAFLSDQDRARVLRRLKMDQQSSAEHESFKMAYFWSALRDWKMWLGMLIYMGCDMPLYAFSLFLPTIINDLGWNSSVIRAQLMSVPPYAAAAIFTVVIGFIADRTHQRGLCNIIVSLFGVVGFALLLGSDNAAVQYVGVFLGALGIYPCIANTISWMANNIEGVYKRGVVLGFVIGWGNLSGVISSNIYFNGPRFPEGHGVVMGFMAVFLFGGSCLMTMLLRRENAKRRRGERDHWVTGLGDKEIEMLGDRRPDFLYTL</sequence>
<dbReference type="AlphaFoldDB" id="A0AA40BI93"/>
<accession>A0AA40BI93</accession>
<feature type="transmembrane region" description="Helical" evidence="7">
    <location>
        <begin position="74"/>
        <end position="92"/>
    </location>
</feature>
<gene>
    <name evidence="9" type="ORF">B0T26DRAFT_75989</name>
</gene>
<dbReference type="InterPro" id="IPR036259">
    <property type="entry name" value="MFS_trans_sf"/>
</dbReference>
<dbReference type="FunFam" id="1.20.1250.20:FF:000068">
    <property type="entry name" value="MFS general substrate transporter"/>
    <property type="match status" value="1"/>
</dbReference>
<keyword evidence="2" id="KW-0813">Transport</keyword>
<feature type="domain" description="Major facilitator superfamily (MFS) profile" evidence="8">
    <location>
        <begin position="74"/>
        <end position="491"/>
    </location>
</feature>
<dbReference type="GO" id="GO:0016020">
    <property type="term" value="C:membrane"/>
    <property type="evidence" value="ECO:0007669"/>
    <property type="project" value="UniProtKB-SubCell"/>
</dbReference>
<feature type="transmembrane region" description="Helical" evidence="7">
    <location>
        <begin position="346"/>
        <end position="363"/>
    </location>
</feature>
<comment type="caution">
    <text evidence="9">The sequence shown here is derived from an EMBL/GenBank/DDBJ whole genome shotgun (WGS) entry which is preliminary data.</text>
</comment>
<feature type="transmembrane region" description="Helical" evidence="7">
    <location>
        <begin position="305"/>
        <end position="326"/>
    </location>
</feature>
<evidence type="ECO:0000256" key="2">
    <source>
        <dbReference type="ARBA" id="ARBA00022448"/>
    </source>
</evidence>
<feature type="transmembrane region" description="Helical" evidence="7">
    <location>
        <begin position="430"/>
        <end position="451"/>
    </location>
</feature>
<proteinExistence type="predicted"/>
<evidence type="ECO:0000256" key="3">
    <source>
        <dbReference type="ARBA" id="ARBA00022692"/>
    </source>
</evidence>
<dbReference type="PANTHER" id="PTHR43791">
    <property type="entry name" value="PERMEASE-RELATED"/>
    <property type="match status" value="1"/>
</dbReference>
<dbReference type="Pfam" id="PF07690">
    <property type="entry name" value="MFS_1"/>
    <property type="match status" value="1"/>
</dbReference>
<dbReference type="Proteomes" id="UP001172101">
    <property type="component" value="Unassembled WGS sequence"/>
</dbReference>
<evidence type="ECO:0000259" key="8">
    <source>
        <dbReference type="PROSITE" id="PS50850"/>
    </source>
</evidence>
<dbReference type="RefSeq" id="XP_060303450.1">
    <property type="nucleotide sequence ID" value="XM_060446379.1"/>
</dbReference>
<evidence type="ECO:0000313" key="10">
    <source>
        <dbReference type="Proteomes" id="UP001172101"/>
    </source>
</evidence>
<dbReference type="SUPFAM" id="SSF103473">
    <property type="entry name" value="MFS general substrate transporter"/>
    <property type="match status" value="1"/>
</dbReference>
<comment type="subcellular location">
    <subcellularLocation>
        <location evidence="1">Membrane</location>
        <topology evidence="1">Multi-pass membrane protein</topology>
    </subcellularLocation>
</comment>
<organism evidence="9 10">
    <name type="scientific">Lasiosphaeria miniovina</name>
    <dbReference type="NCBI Taxonomy" id="1954250"/>
    <lineage>
        <taxon>Eukaryota</taxon>
        <taxon>Fungi</taxon>
        <taxon>Dikarya</taxon>
        <taxon>Ascomycota</taxon>
        <taxon>Pezizomycotina</taxon>
        <taxon>Sordariomycetes</taxon>
        <taxon>Sordariomycetidae</taxon>
        <taxon>Sordariales</taxon>
        <taxon>Lasiosphaeriaceae</taxon>
        <taxon>Lasiosphaeria</taxon>
    </lineage>
</organism>
<evidence type="ECO:0000256" key="4">
    <source>
        <dbReference type="ARBA" id="ARBA00022989"/>
    </source>
</evidence>
<dbReference type="InterPro" id="IPR020846">
    <property type="entry name" value="MFS_dom"/>
</dbReference>
<reference evidence="9" key="1">
    <citation type="submission" date="2023-06" db="EMBL/GenBank/DDBJ databases">
        <title>Genome-scale phylogeny and comparative genomics of the fungal order Sordariales.</title>
        <authorList>
            <consortium name="Lawrence Berkeley National Laboratory"/>
            <person name="Hensen N."/>
            <person name="Bonometti L."/>
            <person name="Westerberg I."/>
            <person name="Brannstrom I.O."/>
            <person name="Guillou S."/>
            <person name="Cros-Aarteil S."/>
            <person name="Calhoun S."/>
            <person name="Haridas S."/>
            <person name="Kuo A."/>
            <person name="Mondo S."/>
            <person name="Pangilinan J."/>
            <person name="Riley R."/>
            <person name="LaButti K."/>
            <person name="Andreopoulos B."/>
            <person name="Lipzen A."/>
            <person name="Chen C."/>
            <person name="Yanf M."/>
            <person name="Daum C."/>
            <person name="Ng V."/>
            <person name="Clum A."/>
            <person name="Steindorff A."/>
            <person name="Ohm R."/>
            <person name="Martin F."/>
            <person name="Silar P."/>
            <person name="Natvig D."/>
            <person name="Lalanne C."/>
            <person name="Gautier V."/>
            <person name="Ament-velasquez S.L."/>
            <person name="Kruys A."/>
            <person name="Hutchinson M.I."/>
            <person name="Powell A.J."/>
            <person name="Barry K."/>
            <person name="Miller A.N."/>
            <person name="Grigoriev I.V."/>
            <person name="Debuchy R."/>
            <person name="Gladieux P."/>
            <person name="Thoren M.H."/>
            <person name="Johannesson H."/>
        </authorList>
    </citation>
    <scope>NUCLEOTIDE SEQUENCE</scope>
    <source>
        <strain evidence="9">SMH2392-1A</strain>
    </source>
</reference>
<dbReference type="PROSITE" id="PS50850">
    <property type="entry name" value="MFS"/>
    <property type="match status" value="1"/>
</dbReference>